<gene>
    <name evidence="2" type="ORF">ALP78_101379</name>
</gene>
<feature type="region of interest" description="Disordered" evidence="1">
    <location>
        <begin position="43"/>
        <end position="64"/>
    </location>
</feature>
<name>A0A3M4YJL2_9PSED</name>
<organism evidence="2 3">
    <name type="scientific">Pseudomonas coronafaciens pv. striafaciens</name>
    <dbReference type="NCBI Taxonomy" id="235276"/>
    <lineage>
        <taxon>Bacteria</taxon>
        <taxon>Pseudomonadati</taxon>
        <taxon>Pseudomonadota</taxon>
        <taxon>Gammaproteobacteria</taxon>
        <taxon>Pseudomonadales</taxon>
        <taxon>Pseudomonadaceae</taxon>
        <taxon>Pseudomonas</taxon>
        <taxon>Pseudomonas coronafaciens</taxon>
    </lineage>
</organism>
<protein>
    <submittedName>
        <fullName evidence="2">Uncharacterized protein</fullName>
    </submittedName>
</protein>
<evidence type="ECO:0000256" key="1">
    <source>
        <dbReference type="SAM" id="MobiDB-lite"/>
    </source>
</evidence>
<accession>A0A3M4YJL2</accession>
<reference evidence="2 3" key="1">
    <citation type="submission" date="2018-08" db="EMBL/GenBank/DDBJ databases">
        <title>Recombination of ecologically and evolutionarily significant loci maintains genetic cohesion in the Pseudomonas syringae species complex.</title>
        <authorList>
            <person name="Dillon M."/>
            <person name="Thakur S."/>
            <person name="Almeida R.N.D."/>
            <person name="Weir B.S."/>
            <person name="Guttman D.S."/>
        </authorList>
    </citation>
    <scope>NUCLEOTIDE SEQUENCE [LARGE SCALE GENOMIC DNA]</scope>
    <source>
        <strain evidence="2 3">ICMP 4996</strain>
    </source>
</reference>
<evidence type="ECO:0000313" key="3">
    <source>
        <dbReference type="Proteomes" id="UP000268004"/>
    </source>
</evidence>
<comment type="caution">
    <text evidence="2">The sequence shown here is derived from an EMBL/GenBank/DDBJ whole genome shotgun (WGS) entry which is preliminary data.</text>
</comment>
<evidence type="ECO:0000313" key="2">
    <source>
        <dbReference type="EMBL" id="RMR88868.1"/>
    </source>
</evidence>
<sequence>MHAFIWQRAHHVDAVAYQYLVELAHKRFQRGWVVQNSAKTGTPFRRQRSARASQGSVYPSCFTR</sequence>
<dbReference type="Proteomes" id="UP000268004">
    <property type="component" value="Unassembled WGS sequence"/>
</dbReference>
<dbReference type="AlphaFoldDB" id="A0A3M4YJL2"/>
<proteinExistence type="predicted"/>
<dbReference type="EMBL" id="RBSD01000072">
    <property type="protein sequence ID" value="RMR88868.1"/>
    <property type="molecule type" value="Genomic_DNA"/>
</dbReference>